<name>A0ABU8HBW4_9BACI</name>
<dbReference type="Proteomes" id="UP001312865">
    <property type="component" value="Unassembled WGS sequence"/>
</dbReference>
<dbReference type="RefSeq" id="WP_336586077.1">
    <property type="nucleotide sequence ID" value="NZ_JBBAXC010000004.1"/>
</dbReference>
<evidence type="ECO:0000313" key="1">
    <source>
        <dbReference type="EMBL" id="MEI5906642.1"/>
    </source>
</evidence>
<gene>
    <name evidence="1" type="ORF">WAK64_06175</name>
</gene>
<accession>A0ABU8HBW4</accession>
<proteinExistence type="predicted"/>
<comment type="caution">
    <text evidence="1">The sequence shown here is derived from an EMBL/GenBank/DDBJ whole genome shotgun (WGS) entry which is preliminary data.</text>
</comment>
<sequence length="161" mass="18936">MKYFDYDLMTSMNNGSLSEEEIEAAERQWNNNSAIYAKTFSSLIGRLPHEVYTRFKGWGFHDYELEKLAIHHTSLLDTTIDFFLKSDSDRWKLSFFNISTFHFNHLTQDTFAPIFNRTVDSWLAEEFIVVDDHTLSFEVLFLSGANIQLTLKNKNMMLEKL</sequence>
<evidence type="ECO:0000313" key="2">
    <source>
        <dbReference type="Proteomes" id="UP001312865"/>
    </source>
</evidence>
<dbReference type="EMBL" id="JBBAXC010000004">
    <property type="protein sequence ID" value="MEI5906642.1"/>
    <property type="molecule type" value="Genomic_DNA"/>
</dbReference>
<reference evidence="1 2" key="1">
    <citation type="journal article" date="2018" name="J. Microbiol.">
        <title>Bacillus spongiae sp. nov., isolated from sponge of Jeju Island.</title>
        <authorList>
            <person name="Lee G.E."/>
            <person name="Im W.T."/>
            <person name="Park J.S."/>
        </authorList>
    </citation>
    <scope>NUCLEOTIDE SEQUENCE [LARGE SCALE GENOMIC DNA]</scope>
    <source>
        <strain evidence="1 2">135PIL107-10</strain>
    </source>
</reference>
<keyword evidence="2" id="KW-1185">Reference proteome</keyword>
<organism evidence="1 2">
    <name type="scientific">Bacillus spongiae</name>
    <dbReference type="NCBI Taxonomy" id="2683610"/>
    <lineage>
        <taxon>Bacteria</taxon>
        <taxon>Bacillati</taxon>
        <taxon>Bacillota</taxon>
        <taxon>Bacilli</taxon>
        <taxon>Bacillales</taxon>
        <taxon>Bacillaceae</taxon>
        <taxon>Bacillus</taxon>
    </lineage>
</organism>
<protein>
    <submittedName>
        <fullName evidence="1">Uncharacterized protein</fullName>
    </submittedName>
</protein>